<evidence type="ECO:0000256" key="1">
    <source>
        <dbReference type="SAM" id="Phobius"/>
    </source>
</evidence>
<keyword evidence="4" id="KW-1185">Reference proteome</keyword>
<feature type="transmembrane region" description="Helical" evidence="1">
    <location>
        <begin position="597"/>
        <end position="614"/>
    </location>
</feature>
<feature type="transmembrane region" description="Helical" evidence="1">
    <location>
        <begin position="9"/>
        <end position="31"/>
    </location>
</feature>
<dbReference type="NCBIfam" id="TIGR02123">
    <property type="entry name" value="TRAP_fused"/>
    <property type="match status" value="1"/>
</dbReference>
<feature type="transmembrane region" description="Helical" evidence="1">
    <location>
        <begin position="383"/>
        <end position="408"/>
    </location>
</feature>
<feature type="transmembrane region" description="Helical" evidence="1">
    <location>
        <begin position="162"/>
        <end position="187"/>
    </location>
</feature>
<gene>
    <name evidence="3" type="ORF">AXF13_00745</name>
</gene>
<dbReference type="Proteomes" id="UP000069241">
    <property type="component" value="Chromosome"/>
</dbReference>
<dbReference type="InterPro" id="IPR011853">
    <property type="entry name" value="TRAP_DctM-Dct_fused"/>
</dbReference>
<dbReference type="KEGG" id="dfi:AXF13_00745"/>
<feature type="transmembrane region" description="Helical" evidence="1">
    <location>
        <begin position="449"/>
        <end position="466"/>
    </location>
</feature>
<keyword evidence="1" id="KW-0472">Membrane</keyword>
<feature type="transmembrane region" description="Helical" evidence="1">
    <location>
        <begin position="539"/>
        <end position="561"/>
    </location>
</feature>
<feature type="transmembrane region" description="Helical" evidence="1">
    <location>
        <begin position="331"/>
        <end position="349"/>
    </location>
</feature>
<feature type="transmembrane region" description="Helical" evidence="1">
    <location>
        <begin position="420"/>
        <end position="442"/>
    </location>
</feature>
<feature type="transmembrane region" description="Helical" evidence="1">
    <location>
        <begin position="512"/>
        <end position="533"/>
    </location>
</feature>
<dbReference type="PANTHER" id="PTHR43849">
    <property type="entry name" value="BLL3936 PROTEIN"/>
    <property type="match status" value="1"/>
</dbReference>
<keyword evidence="1" id="KW-0812">Transmembrane</keyword>
<organism evidence="3 4">
    <name type="scientific">Desulfovibrio fairfieldensis</name>
    <dbReference type="NCBI Taxonomy" id="44742"/>
    <lineage>
        <taxon>Bacteria</taxon>
        <taxon>Pseudomonadati</taxon>
        <taxon>Thermodesulfobacteriota</taxon>
        <taxon>Desulfovibrionia</taxon>
        <taxon>Desulfovibrionales</taxon>
        <taxon>Desulfovibrionaceae</taxon>
        <taxon>Desulfovibrio</taxon>
    </lineage>
</organism>
<feature type="transmembrane region" description="Helical" evidence="1">
    <location>
        <begin position="92"/>
        <end position="113"/>
    </location>
</feature>
<protein>
    <submittedName>
        <fullName evidence="3">C4-dicarboxylate ABC transporter</fullName>
    </submittedName>
</protein>
<accession>A0A109W3H6</accession>
<keyword evidence="1" id="KW-1133">Transmembrane helix</keyword>
<feature type="transmembrane region" description="Helical" evidence="1">
    <location>
        <begin position="284"/>
        <end position="310"/>
    </location>
</feature>
<reference evidence="4" key="1">
    <citation type="submission" date="2016-02" db="EMBL/GenBank/DDBJ databases">
        <authorList>
            <person name="Holder M.E."/>
            <person name="Ajami N.J."/>
            <person name="Petrosino J.F."/>
        </authorList>
    </citation>
    <scope>NUCLEOTIDE SEQUENCE [LARGE SCALE GENOMIC DNA]</scope>
    <source>
        <strain evidence="4">CCUG 45958</strain>
    </source>
</reference>
<dbReference type="InterPro" id="IPR010656">
    <property type="entry name" value="DctM"/>
</dbReference>
<dbReference type="RefSeq" id="WP_062251258.1">
    <property type="nucleotide sequence ID" value="NZ_CP014229.1"/>
</dbReference>
<dbReference type="PANTHER" id="PTHR43849:SF2">
    <property type="entry name" value="BLL3936 PROTEIN"/>
    <property type="match status" value="1"/>
</dbReference>
<dbReference type="EMBL" id="CP014229">
    <property type="protein sequence ID" value="AMD88760.1"/>
    <property type="molecule type" value="Genomic_DNA"/>
</dbReference>
<evidence type="ECO:0000259" key="2">
    <source>
        <dbReference type="Pfam" id="PF06808"/>
    </source>
</evidence>
<feature type="transmembrane region" description="Helical" evidence="1">
    <location>
        <begin position="37"/>
        <end position="54"/>
    </location>
</feature>
<dbReference type="STRING" id="44742.AXF13_00745"/>
<feature type="transmembrane region" description="Helical" evidence="1">
    <location>
        <begin position="208"/>
        <end position="232"/>
    </location>
</feature>
<dbReference type="Pfam" id="PF06808">
    <property type="entry name" value="DctM"/>
    <property type="match status" value="1"/>
</dbReference>
<evidence type="ECO:0000313" key="3">
    <source>
        <dbReference type="EMBL" id="AMD88760.1"/>
    </source>
</evidence>
<sequence>MKNVSLPKAVLTVGGLAMVVYHAVASQYLYFSQWEHQTIHFAFLFLMVFMSYAIKAKSRLAAVGLYLCLAAALACCVYVYGNIEELEMSQGFPTRAALLAGLCLILATALGTWLCWGLPLLLVAVVFVAYFFFGHLLSGPLYHPAFGFDYVVSMLSVGLSGLYGLFMSISADQVFMFVVFGALLGIFKVEGLLMELGKILGRRLRGGAGLTGVFSNSLIGMVSGAPVANVAITGPFVLPYMNKSGYSVDEAGGILACSATGSQLMPPVMGAAAFMMATFIGRPYAVVMLAAILPAMLFYFAVAVGVQFLSVRKDLQIVHMDVDWALIRRRLPVFVLPIGLIFAMLLMRYSPSNTAFWASVVTLITGFAIKDTRPGRRELVRSLVSGAVTGAKIGISLALIGMVAQTLISTGLGSKLASLIHILAGGQLFIALLVTMVVALILGCAVPPAAAYALCAIIIIPTLTPMGVDLLRAHMFCFYFSIIAAVTPPVGLASLAATGISGGNYALTSVHGFRLSLSGFILPFLIIYNPLFSFDFSNAAWAACSLVCILTGLTSLDALLYGAMARPFTARDYTLSAVVMLASFWLTIWGAQLAPSVCVLVTLGVVALLAAQWFRQVRGRPSVALRTA</sequence>
<name>A0A109W3H6_9BACT</name>
<feature type="domain" description="TRAP C4-dicarboxylate transport system permease DctM subunit" evidence="2">
    <location>
        <begin position="105"/>
        <end position="528"/>
    </location>
</feature>
<feature type="transmembrane region" description="Helical" evidence="1">
    <location>
        <begin position="478"/>
        <end position="500"/>
    </location>
</feature>
<dbReference type="AlphaFoldDB" id="A0A109W3H6"/>
<feature type="transmembrane region" description="Helical" evidence="1">
    <location>
        <begin position="120"/>
        <end position="142"/>
    </location>
</feature>
<evidence type="ECO:0000313" key="4">
    <source>
        <dbReference type="Proteomes" id="UP000069241"/>
    </source>
</evidence>
<feature type="transmembrane region" description="Helical" evidence="1">
    <location>
        <begin position="61"/>
        <end position="80"/>
    </location>
</feature>
<proteinExistence type="predicted"/>